<keyword evidence="1" id="KW-0812">Transmembrane</keyword>
<evidence type="ECO:0000313" key="5">
    <source>
        <dbReference type="Proteomes" id="UP000474296"/>
    </source>
</evidence>
<dbReference type="AlphaFoldDB" id="A0A6M0CG61"/>
<evidence type="ECO:0000256" key="1">
    <source>
        <dbReference type="SAM" id="Phobius"/>
    </source>
</evidence>
<feature type="transmembrane region" description="Helical" evidence="1">
    <location>
        <begin position="182"/>
        <end position="201"/>
    </location>
</feature>
<dbReference type="PANTHER" id="PTHR34220:SF7">
    <property type="entry name" value="SENSOR HISTIDINE KINASE YPDA"/>
    <property type="match status" value="1"/>
</dbReference>
<dbReference type="EMBL" id="JAABOQ010000001">
    <property type="protein sequence ID" value="NER15873.1"/>
    <property type="molecule type" value="Genomic_DNA"/>
</dbReference>
<proteinExistence type="predicted"/>
<name>A0A6M0CG61_9FLAO</name>
<dbReference type="RefSeq" id="WP_164029138.1">
    <property type="nucleotide sequence ID" value="NZ_JAABOQ010000001.1"/>
</dbReference>
<evidence type="ECO:0008006" key="6">
    <source>
        <dbReference type="Google" id="ProtNLM"/>
    </source>
</evidence>
<dbReference type="InterPro" id="IPR036890">
    <property type="entry name" value="HATPase_C_sf"/>
</dbReference>
<dbReference type="GO" id="GO:0016020">
    <property type="term" value="C:membrane"/>
    <property type="evidence" value="ECO:0007669"/>
    <property type="project" value="InterPro"/>
</dbReference>
<comment type="caution">
    <text evidence="4">The sequence shown here is derived from an EMBL/GenBank/DDBJ whole genome shotgun (WGS) entry which is preliminary data.</text>
</comment>
<dbReference type="PANTHER" id="PTHR34220">
    <property type="entry name" value="SENSOR HISTIDINE KINASE YPDA"/>
    <property type="match status" value="1"/>
</dbReference>
<accession>A0A6M0CG61</accession>
<dbReference type="Gene3D" id="3.30.565.10">
    <property type="entry name" value="Histidine kinase-like ATPase, C-terminal domain"/>
    <property type="match status" value="1"/>
</dbReference>
<evidence type="ECO:0000313" key="4">
    <source>
        <dbReference type="EMBL" id="NER15873.1"/>
    </source>
</evidence>
<dbReference type="Pfam" id="PF06580">
    <property type="entry name" value="His_kinase"/>
    <property type="match status" value="1"/>
</dbReference>
<feature type="domain" description="7TM-DISM receptor extracellular" evidence="3">
    <location>
        <begin position="33"/>
        <end position="241"/>
    </location>
</feature>
<feature type="transmembrane region" description="Helical" evidence="1">
    <location>
        <begin position="154"/>
        <end position="175"/>
    </location>
</feature>
<evidence type="ECO:0000259" key="2">
    <source>
        <dbReference type="Pfam" id="PF06580"/>
    </source>
</evidence>
<dbReference type="InterPro" id="IPR050640">
    <property type="entry name" value="Bact_2-comp_sensor_kinase"/>
</dbReference>
<sequence>MSFIQFLEKSVEGTNSYAPLSGIQDPDWPLGFFAWVQGMLLVMFLYHFFIYGQNKSRTFLFYSLYILALTIYFLFESPAIFLEPIRIPFIPVIYHQIHLLAYVFYISFIRELAETRITVPKWDKVLKFLVYFLLFYIVFIAVIGYFIGPSLLSTLASVALTILSIASITNAVILFKIKSPYIYFFILGTICYVIGANLALYASYTVPSEQIQNHLALSPSVYVQVGAVMEILFFALSIGSRIASIERDKNLSEIALLQKTLEASELKMTALRAQMNPHFVFNALNSVRSYIIKNDAEKASDYLAKFSKLIRRILKNSNKNSISLSEELETIKTYVQLEAIRIKGGFNFNLDLDENIVPEDIEVPALFLQPYIENAIWHGLSHKDGEKKLDLTIRQVDNNIELSLTDNGIGIMASSELNKNLGKTSVGTKITSDRIQSFYDDNASIQIRERDYDLEEEKGTEVKIILPINK</sequence>
<dbReference type="InterPro" id="IPR011623">
    <property type="entry name" value="7TMR_DISM_rcpt_extracell_dom1"/>
</dbReference>
<keyword evidence="1" id="KW-0472">Membrane</keyword>
<protein>
    <recommendedName>
        <fullName evidence="6">Signal transduction histidine kinase internal region domain-containing protein</fullName>
    </recommendedName>
</protein>
<organism evidence="4 5">
    <name type="scientific">Spongiivirga citrea</name>
    <dbReference type="NCBI Taxonomy" id="1481457"/>
    <lineage>
        <taxon>Bacteria</taxon>
        <taxon>Pseudomonadati</taxon>
        <taxon>Bacteroidota</taxon>
        <taxon>Flavobacteriia</taxon>
        <taxon>Flavobacteriales</taxon>
        <taxon>Flavobacteriaceae</taxon>
        <taxon>Spongiivirga</taxon>
    </lineage>
</organism>
<feature type="domain" description="Signal transduction histidine kinase internal region" evidence="2">
    <location>
        <begin position="267"/>
        <end position="343"/>
    </location>
</feature>
<feature type="transmembrane region" description="Helical" evidence="1">
    <location>
        <begin position="87"/>
        <end position="108"/>
    </location>
</feature>
<keyword evidence="5" id="KW-1185">Reference proteome</keyword>
<gene>
    <name evidence="4" type="ORF">GWK10_01560</name>
</gene>
<feature type="transmembrane region" description="Helical" evidence="1">
    <location>
        <begin position="32"/>
        <end position="52"/>
    </location>
</feature>
<feature type="transmembrane region" description="Helical" evidence="1">
    <location>
        <begin position="59"/>
        <end position="75"/>
    </location>
</feature>
<dbReference type="SUPFAM" id="SSF55874">
    <property type="entry name" value="ATPase domain of HSP90 chaperone/DNA topoisomerase II/histidine kinase"/>
    <property type="match status" value="1"/>
</dbReference>
<dbReference type="Pfam" id="PF07695">
    <property type="entry name" value="7TMR-DISM_7TM"/>
    <property type="match status" value="1"/>
</dbReference>
<feature type="transmembrane region" description="Helical" evidence="1">
    <location>
        <begin position="221"/>
        <end position="239"/>
    </location>
</feature>
<dbReference type="InterPro" id="IPR010559">
    <property type="entry name" value="Sig_transdc_His_kin_internal"/>
</dbReference>
<feature type="transmembrane region" description="Helical" evidence="1">
    <location>
        <begin position="128"/>
        <end position="148"/>
    </location>
</feature>
<keyword evidence="1" id="KW-1133">Transmembrane helix</keyword>
<evidence type="ECO:0000259" key="3">
    <source>
        <dbReference type="Pfam" id="PF07695"/>
    </source>
</evidence>
<dbReference type="GO" id="GO:0000155">
    <property type="term" value="F:phosphorelay sensor kinase activity"/>
    <property type="evidence" value="ECO:0007669"/>
    <property type="project" value="InterPro"/>
</dbReference>
<dbReference type="Proteomes" id="UP000474296">
    <property type="component" value="Unassembled WGS sequence"/>
</dbReference>
<reference evidence="4 5" key="1">
    <citation type="submission" date="2020-01" db="EMBL/GenBank/DDBJ databases">
        <title>Spongiivirga citrea KCTC 32990T.</title>
        <authorList>
            <person name="Wang G."/>
        </authorList>
    </citation>
    <scope>NUCLEOTIDE SEQUENCE [LARGE SCALE GENOMIC DNA]</scope>
    <source>
        <strain evidence="4 5">KCTC 32990</strain>
    </source>
</reference>